<dbReference type="PANTHER" id="PTHR10071:SF281">
    <property type="entry name" value="BOX A-BINDING FACTOR-RELATED"/>
    <property type="match status" value="1"/>
</dbReference>
<name>A0A437AL00_9MICR</name>
<proteinExistence type="predicted"/>
<keyword evidence="5" id="KW-0539">Nucleus</keyword>
<evidence type="ECO:0000256" key="1">
    <source>
        <dbReference type="ARBA" id="ARBA00004123"/>
    </source>
</evidence>
<evidence type="ECO:0000256" key="3">
    <source>
        <dbReference type="ARBA" id="ARBA00022771"/>
    </source>
</evidence>
<protein>
    <submittedName>
        <fullName evidence="9">Glucocorticoid receptor-like DNA-binding domain protein</fullName>
    </submittedName>
</protein>
<evidence type="ECO:0000256" key="6">
    <source>
        <dbReference type="PROSITE-ProRule" id="PRU00094"/>
    </source>
</evidence>
<keyword evidence="9" id="KW-0675">Receptor</keyword>
<gene>
    <name evidence="9" type="ORF">TUBRATIS_16950</name>
</gene>
<dbReference type="Gene3D" id="3.30.50.10">
    <property type="entry name" value="Erythroid Transcription Factor GATA-1, subunit A"/>
    <property type="match status" value="1"/>
</dbReference>
<dbReference type="GO" id="GO:0000122">
    <property type="term" value="P:negative regulation of transcription by RNA polymerase II"/>
    <property type="evidence" value="ECO:0007669"/>
    <property type="project" value="TreeGrafter"/>
</dbReference>
<dbReference type="PROSITE" id="PS50114">
    <property type="entry name" value="GATA_ZN_FINGER_2"/>
    <property type="match status" value="1"/>
</dbReference>
<dbReference type="VEuPathDB" id="MicrosporidiaDB:TUBRATIS_16950"/>
<feature type="compositionally biased region" description="Basic residues" evidence="7">
    <location>
        <begin position="216"/>
        <end position="225"/>
    </location>
</feature>
<dbReference type="CDD" id="cd00202">
    <property type="entry name" value="ZnF_GATA"/>
    <property type="match status" value="1"/>
</dbReference>
<dbReference type="InterPro" id="IPR013088">
    <property type="entry name" value="Znf_NHR/GATA"/>
</dbReference>
<evidence type="ECO:0000256" key="2">
    <source>
        <dbReference type="ARBA" id="ARBA00022723"/>
    </source>
</evidence>
<dbReference type="OrthoDB" id="515401at2759"/>
<evidence type="ECO:0000259" key="8">
    <source>
        <dbReference type="PROSITE" id="PS50114"/>
    </source>
</evidence>
<evidence type="ECO:0000313" key="9">
    <source>
        <dbReference type="EMBL" id="RVD91835.1"/>
    </source>
</evidence>
<dbReference type="STRING" id="291195.A0A437AL00"/>
<dbReference type="PANTHER" id="PTHR10071">
    <property type="entry name" value="TRANSCRIPTION FACTOR GATA FAMILY MEMBER"/>
    <property type="match status" value="1"/>
</dbReference>
<dbReference type="AlphaFoldDB" id="A0A437AL00"/>
<keyword evidence="4" id="KW-0862">Zinc</keyword>
<dbReference type="GO" id="GO:0008270">
    <property type="term" value="F:zinc ion binding"/>
    <property type="evidence" value="ECO:0007669"/>
    <property type="project" value="UniProtKB-KW"/>
</dbReference>
<keyword evidence="2" id="KW-0479">Metal-binding</keyword>
<dbReference type="Proteomes" id="UP000282876">
    <property type="component" value="Unassembled WGS sequence"/>
</dbReference>
<dbReference type="GO" id="GO:0000981">
    <property type="term" value="F:DNA-binding transcription factor activity, RNA polymerase II-specific"/>
    <property type="evidence" value="ECO:0007669"/>
    <property type="project" value="TreeGrafter"/>
</dbReference>
<dbReference type="GO" id="GO:0045944">
    <property type="term" value="P:positive regulation of transcription by RNA polymerase II"/>
    <property type="evidence" value="ECO:0007669"/>
    <property type="project" value="TreeGrafter"/>
</dbReference>
<reference evidence="9 10" key="1">
    <citation type="submission" date="2018-10" db="EMBL/GenBank/DDBJ databases">
        <title>Draft genome sequence of the microsporidian Tubulinosema ratisbonensis.</title>
        <authorList>
            <person name="Polonais V."/>
            <person name="Peyretaillade E."/>
            <person name="Niehus S."/>
            <person name="Wawrzyniak I."/>
            <person name="Franchet A."/>
            <person name="Gaspin C."/>
            <person name="Reichstadt M."/>
            <person name="Belser C."/>
            <person name="Labadie K."/>
            <person name="Delbac F."/>
            <person name="Ferrandon D."/>
        </authorList>
    </citation>
    <scope>NUCLEOTIDE SEQUENCE [LARGE SCALE GENOMIC DNA]</scope>
    <source>
        <strain evidence="9 10">Franzen</strain>
    </source>
</reference>
<evidence type="ECO:0000256" key="5">
    <source>
        <dbReference type="ARBA" id="ARBA00023242"/>
    </source>
</evidence>
<accession>A0A437AL00</accession>
<dbReference type="InterPro" id="IPR039355">
    <property type="entry name" value="Transcription_factor_GATA"/>
</dbReference>
<dbReference type="SMART" id="SM00401">
    <property type="entry name" value="ZnF_GATA"/>
    <property type="match status" value="1"/>
</dbReference>
<keyword evidence="10" id="KW-1185">Reference proteome</keyword>
<evidence type="ECO:0000256" key="7">
    <source>
        <dbReference type="SAM" id="MobiDB-lite"/>
    </source>
</evidence>
<evidence type="ECO:0000313" key="10">
    <source>
        <dbReference type="Proteomes" id="UP000282876"/>
    </source>
</evidence>
<keyword evidence="3 6" id="KW-0863">Zinc-finger</keyword>
<keyword evidence="9" id="KW-0238">DNA-binding</keyword>
<dbReference type="SUPFAM" id="SSF57716">
    <property type="entry name" value="Glucocorticoid receptor-like (DNA-binding domain)"/>
    <property type="match status" value="1"/>
</dbReference>
<dbReference type="InterPro" id="IPR000679">
    <property type="entry name" value="Znf_GATA"/>
</dbReference>
<dbReference type="Pfam" id="PF00320">
    <property type="entry name" value="GATA"/>
    <property type="match status" value="1"/>
</dbReference>
<dbReference type="EMBL" id="RCSS01000394">
    <property type="protein sequence ID" value="RVD91835.1"/>
    <property type="molecule type" value="Genomic_DNA"/>
</dbReference>
<comment type="caution">
    <text evidence="9">The sequence shown here is derived from an EMBL/GenBank/DDBJ whole genome shotgun (WGS) entry which is preliminary data.</text>
</comment>
<dbReference type="GO" id="GO:0005634">
    <property type="term" value="C:nucleus"/>
    <property type="evidence" value="ECO:0007669"/>
    <property type="project" value="UniProtKB-SubCell"/>
</dbReference>
<dbReference type="GO" id="GO:0000978">
    <property type="term" value="F:RNA polymerase II cis-regulatory region sequence-specific DNA binding"/>
    <property type="evidence" value="ECO:0007669"/>
    <property type="project" value="TreeGrafter"/>
</dbReference>
<organism evidence="9 10">
    <name type="scientific">Tubulinosema ratisbonensis</name>
    <dbReference type="NCBI Taxonomy" id="291195"/>
    <lineage>
        <taxon>Eukaryota</taxon>
        <taxon>Fungi</taxon>
        <taxon>Fungi incertae sedis</taxon>
        <taxon>Microsporidia</taxon>
        <taxon>Tubulinosematoidea</taxon>
        <taxon>Tubulinosematidae</taxon>
        <taxon>Tubulinosema</taxon>
    </lineage>
</organism>
<comment type="subcellular location">
    <subcellularLocation>
        <location evidence="1">Nucleus</location>
    </subcellularLocation>
</comment>
<feature type="domain" description="GATA-type" evidence="8">
    <location>
        <begin position="174"/>
        <end position="220"/>
    </location>
</feature>
<sequence length="231" mass="27777">MEKRNTQNLIRLIKNYKASFYSEDCAKSARERNLFWRATNLSICLSESKLRTLLDENDYNFYFERENNPIYSRRFLSFKDNIFDTDSNVKDFSYFKSSYNESTYPNTNHKYSRYLVSPVPLNEYNIYYPSTYNSNYKFESYPLKRYNESENFFEKSSSYPKYSTYIDGNKVLVCSHCGTSTTSLWRKLDNEDICNACALYYKLHNKKRPDNLIKPTIRRRKRQKKADKVIE</sequence>
<evidence type="ECO:0000256" key="4">
    <source>
        <dbReference type="ARBA" id="ARBA00022833"/>
    </source>
</evidence>
<feature type="region of interest" description="Disordered" evidence="7">
    <location>
        <begin position="212"/>
        <end position="231"/>
    </location>
</feature>